<protein>
    <submittedName>
        <fullName evidence="1">Uncharacterized protein</fullName>
    </submittedName>
</protein>
<comment type="caution">
    <text evidence="1">The sequence shown here is derived from an EMBL/GenBank/DDBJ whole genome shotgun (WGS) entry which is preliminary data.</text>
</comment>
<evidence type="ECO:0000313" key="2">
    <source>
        <dbReference type="Proteomes" id="UP001303115"/>
    </source>
</evidence>
<dbReference type="AlphaFoldDB" id="A0AAN6PCC2"/>
<dbReference type="EMBL" id="MU854443">
    <property type="protein sequence ID" value="KAK4035464.1"/>
    <property type="molecule type" value="Genomic_DNA"/>
</dbReference>
<organism evidence="1 2">
    <name type="scientific">Parachaetomium inaequale</name>
    <dbReference type="NCBI Taxonomy" id="2588326"/>
    <lineage>
        <taxon>Eukaryota</taxon>
        <taxon>Fungi</taxon>
        <taxon>Dikarya</taxon>
        <taxon>Ascomycota</taxon>
        <taxon>Pezizomycotina</taxon>
        <taxon>Sordariomycetes</taxon>
        <taxon>Sordariomycetidae</taxon>
        <taxon>Sordariales</taxon>
        <taxon>Chaetomiaceae</taxon>
        <taxon>Parachaetomium</taxon>
    </lineage>
</organism>
<reference evidence="2" key="1">
    <citation type="journal article" date="2023" name="Mol. Phylogenet. Evol.">
        <title>Genome-scale phylogeny and comparative genomics of the fungal order Sordariales.</title>
        <authorList>
            <person name="Hensen N."/>
            <person name="Bonometti L."/>
            <person name="Westerberg I."/>
            <person name="Brannstrom I.O."/>
            <person name="Guillou S."/>
            <person name="Cros-Aarteil S."/>
            <person name="Calhoun S."/>
            <person name="Haridas S."/>
            <person name="Kuo A."/>
            <person name="Mondo S."/>
            <person name="Pangilinan J."/>
            <person name="Riley R."/>
            <person name="LaButti K."/>
            <person name="Andreopoulos B."/>
            <person name="Lipzen A."/>
            <person name="Chen C."/>
            <person name="Yan M."/>
            <person name="Daum C."/>
            <person name="Ng V."/>
            <person name="Clum A."/>
            <person name="Steindorff A."/>
            <person name="Ohm R.A."/>
            <person name="Martin F."/>
            <person name="Silar P."/>
            <person name="Natvig D.O."/>
            <person name="Lalanne C."/>
            <person name="Gautier V."/>
            <person name="Ament-Velasquez S.L."/>
            <person name="Kruys A."/>
            <person name="Hutchinson M.I."/>
            <person name="Powell A.J."/>
            <person name="Barry K."/>
            <person name="Miller A.N."/>
            <person name="Grigoriev I.V."/>
            <person name="Debuchy R."/>
            <person name="Gladieux P."/>
            <person name="Hiltunen Thoren M."/>
            <person name="Johannesson H."/>
        </authorList>
    </citation>
    <scope>NUCLEOTIDE SEQUENCE [LARGE SCALE GENOMIC DNA]</scope>
    <source>
        <strain evidence="2">CBS 284.82</strain>
    </source>
</reference>
<dbReference type="PANTHER" id="PTHR33488">
    <property type="entry name" value="ZGC:162509"/>
    <property type="match status" value="1"/>
</dbReference>
<name>A0AAN6PCC2_9PEZI</name>
<keyword evidence="2" id="KW-1185">Reference proteome</keyword>
<dbReference type="Proteomes" id="UP001303115">
    <property type="component" value="Unassembled WGS sequence"/>
</dbReference>
<accession>A0AAN6PCC2</accession>
<gene>
    <name evidence="1" type="ORF">C8A01DRAFT_38092</name>
</gene>
<dbReference type="PANTHER" id="PTHR33488:SF2">
    <property type="entry name" value="EARLY ENDOSOME ANTIGEN 1-LIKE"/>
    <property type="match status" value="1"/>
</dbReference>
<proteinExistence type="predicted"/>
<evidence type="ECO:0000313" key="1">
    <source>
        <dbReference type="EMBL" id="KAK4035464.1"/>
    </source>
</evidence>
<sequence length="723" mass="77731">MASGALQRIDQIQSASTQAEYGKLSSRFVDELKGSTLFQHNWGELLGAAPTALSLMGSCWLAASNATAEKISLADSKPVGGFKYMTDVPSPTLRSCLVDGNVQQRRAHAFTVAGQNMDALQLTSKRIGDERIPMVFRRLGPCTLGEDQYEDFKDALDDFASDARTCAKLATDIREAFGKWGKMVGELHAVTENQKGLTAINAERTRIDGAVTKIEETHAGLAIEDVKKQVTRAAKNVDKQQKNLDTMIDKVPGPWATVLQTAVSSFAQALPSIMSTAIMVKNPAAITAGVAAGQAGATASSTATSGTAQPNAQTTPSAADPAYALAATIQNLVNHFYECLGGEKADDEDDAPQGLAYILGIVKGQKANIDVTCTAPNKKLLAAYDALIKLAGELQAHLRKQNELSAAKDPAEDVVKRWKASATKARDDILELAASAKSAGSSNVPMPFGNVQIPPPDLSAQTAQLNTAMQGVQIAQLALDNAETAYQNAVDKQKRMAKAMATIQAKLQKLASTGKTLDEIKSRFFIMLTTVIDVLVMPRANDFEKLLGKTAKRTLRSGVLRADEVDKTAIYTSTLQLKAYFSLLQDIATMYSIVHRDHIIGGVELCYELSKGTSRNDGMPELQEKLAKYTDNASKKVAAIVSAKQQEILRTLRARAKRAHEETCQIEAVIAEYKVTVVDVSATRAIEAGAQEQRAAAEVLLKSEVSVTAARFTWAEYVDASDM</sequence>